<feature type="region of interest" description="Disordered" evidence="4">
    <location>
        <begin position="993"/>
        <end position="1059"/>
    </location>
</feature>
<keyword evidence="1 3" id="KW-0547">Nucleotide-binding</keyword>
<dbReference type="Proteomes" id="UP000221165">
    <property type="component" value="Unassembled WGS sequence"/>
</dbReference>
<dbReference type="PANTHER" id="PTHR44167:SF18">
    <property type="entry name" value="PROTEIN KINASE DOMAIN-CONTAINING PROTEIN"/>
    <property type="match status" value="1"/>
</dbReference>
<feature type="compositionally biased region" description="Basic and acidic residues" evidence="4">
    <location>
        <begin position="734"/>
        <end position="751"/>
    </location>
</feature>
<keyword evidence="6" id="KW-0808">Transferase</keyword>
<feature type="compositionally biased region" description="Polar residues" evidence="4">
    <location>
        <begin position="230"/>
        <end position="244"/>
    </location>
</feature>
<sequence>MTGLLPCATSMGNQLTFPVSGSISAHVDVSAILGSGAYGVVYGGYLSPSNQPIAVKIVKRSEQVLVLLNRLRKYQVEQFWTGQYKGWSASPRGSGSPQETDGEEVAVASNWGEKRPLPASAGKSGELATPSSRSLSRDLLAVLPPHPILPFPSPVSQEAALSRNRGVARQAKKGRREDGGSEHYPALYGRLMGLQTVEENEETSDGDSEESVSINDDKGGERGKSDEKGTNFNQLSDASSSTDQEGSELGVFRFIGESLLRRVREASGSAVSQDNSSNSKGQPVTPPSLFDSPHLLRVYGTYPCVDRQSVVIIMERLQGPSLFSYLMANFKRVLPSEELTCDFITPILKGLKEIHDKGYIHGDIKTENIMFRTVPPDPASLVIVDLDTLVPHKPEGDGHTYLPRRCRATQKPVAGPESPGPCEQQPPAEPVPDAMQRCAPQAGERGGSSDRRLEPDHLRDGAGPCQGKTETGVQREREEGSRGSCTTQQIENKKELVFELPPQTGRERQTDDGTEQTSSRGDDSVAEPCGRCVECLGFAVTPAFVPEGVVENRRISPFVDVFAAGCILYLFMEGCLPHERPSAGSKGIRSSGFISAPKKEPTFPRRQRPYSDVCENLMRRMLFPNHPERFESAGEALQHPWFDYIRTRKQQQAQEVQRQHHLRETEERREDDQKVTQKDINSVPAKDVEDGTVRDGKPKDIACKEGSLIQDEQSKNTTPLVCEGAIPRPGNEAHTGKESQMESEKLEREEVTSSPPGGVTGNHRSPPLSRGATTASLTDSEEPAGGGDPSSHEEGPVSPEFSRLPTSAVDGMAPHVPISVCDGSHEFGIEGATETDSAHRGIPGMAVNDGSFVSDLPAFGRILADLLSFIGQDSSPSAPVSPLTREERSAGTRPLPVKASLAKEVDVEDEETGRTCATFLDRDFKEGATTRSEDEAWKLHDFYRQERIMNQDAAEGEQGAEADQEGKGPLNSGDVGKTGTPCWSAELAYPLPPDLVSQGGSRVQPNMEDDKSSMQTVAIERRSRTLGESGGREGDDSSEIWLRKNKSEDSNEVPELKNGEGHKADVEALRGKACLAKQNSFTTTVIGWLVALLDTDERGSSRVDARQDHIPDGAGASKTKDGASTSSVAAALLEDNQEESLRVKDADVEINPAGVQREEGNEKRKGGDTCEDAVVEDSDRLRRYGRPEGGRGGAIASFLSFLADAFLVAGQPSSGAKSDDKLGKVADHATTEGREL</sequence>
<feature type="binding site" evidence="3">
    <location>
        <position position="56"/>
    </location>
    <ligand>
        <name>ATP</name>
        <dbReference type="ChEBI" id="CHEBI:30616"/>
    </ligand>
</feature>
<feature type="compositionally biased region" description="Basic and acidic residues" evidence="4">
    <location>
        <begin position="1156"/>
        <end position="1168"/>
    </location>
</feature>
<dbReference type="AlphaFoldDB" id="A0A2C6K246"/>
<feature type="compositionally biased region" description="Basic and acidic residues" evidence="4">
    <location>
        <begin position="662"/>
        <end position="677"/>
    </location>
</feature>
<feature type="region of interest" description="Disordered" evidence="4">
    <location>
        <begin position="1102"/>
        <end position="1126"/>
    </location>
</feature>
<feature type="region of interest" description="Disordered" evidence="4">
    <location>
        <begin position="110"/>
        <end position="131"/>
    </location>
</feature>
<feature type="region of interest" description="Disordered" evidence="4">
    <location>
        <begin position="410"/>
        <end position="527"/>
    </location>
</feature>
<feature type="compositionally biased region" description="Basic and acidic residues" evidence="4">
    <location>
        <begin position="215"/>
        <end position="229"/>
    </location>
</feature>
<dbReference type="EMBL" id="MIGC01005874">
    <property type="protein sequence ID" value="PHJ16500.1"/>
    <property type="molecule type" value="Genomic_DNA"/>
</dbReference>
<gene>
    <name evidence="6" type="ORF">CSUI_009684</name>
</gene>
<evidence type="ECO:0000259" key="5">
    <source>
        <dbReference type="PROSITE" id="PS50011"/>
    </source>
</evidence>
<feature type="region of interest" description="Disordered" evidence="4">
    <location>
        <begin position="953"/>
        <end position="981"/>
    </location>
</feature>
<evidence type="ECO:0000256" key="1">
    <source>
        <dbReference type="ARBA" id="ARBA00022741"/>
    </source>
</evidence>
<keyword evidence="7" id="KW-1185">Reference proteome</keyword>
<evidence type="ECO:0000256" key="4">
    <source>
        <dbReference type="SAM" id="MobiDB-lite"/>
    </source>
</evidence>
<feature type="compositionally biased region" description="Basic and acidic residues" evidence="4">
    <location>
        <begin position="1102"/>
        <end position="1111"/>
    </location>
</feature>
<feature type="compositionally biased region" description="Acidic residues" evidence="4">
    <location>
        <begin position="954"/>
        <end position="963"/>
    </location>
</feature>
<reference evidence="6 7" key="1">
    <citation type="journal article" date="2017" name="Int. J. Parasitol.">
        <title>The genome of the protozoan parasite Cystoisospora suis and a reverse vaccinology approach to identify vaccine candidates.</title>
        <authorList>
            <person name="Palmieri N."/>
            <person name="Shrestha A."/>
            <person name="Ruttkowski B."/>
            <person name="Beck T."/>
            <person name="Vogl C."/>
            <person name="Tomley F."/>
            <person name="Blake D.P."/>
            <person name="Joachim A."/>
        </authorList>
    </citation>
    <scope>NUCLEOTIDE SEQUENCE [LARGE SCALE GENOMIC DNA]</scope>
    <source>
        <strain evidence="6 7">Wien I</strain>
    </source>
</reference>
<dbReference type="VEuPathDB" id="ToxoDB:CSUI_009684"/>
<dbReference type="Pfam" id="PF00069">
    <property type="entry name" value="Pkinase"/>
    <property type="match status" value="2"/>
</dbReference>
<feature type="region of interest" description="Disordered" evidence="4">
    <location>
        <begin position="1155"/>
        <end position="1174"/>
    </location>
</feature>
<dbReference type="GO" id="GO:0044773">
    <property type="term" value="P:mitotic DNA damage checkpoint signaling"/>
    <property type="evidence" value="ECO:0007669"/>
    <property type="project" value="TreeGrafter"/>
</dbReference>
<feature type="region of interest" description="Disordered" evidence="4">
    <location>
        <begin position="652"/>
        <end position="810"/>
    </location>
</feature>
<feature type="region of interest" description="Disordered" evidence="4">
    <location>
        <begin position="586"/>
        <end position="607"/>
    </location>
</feature>
<dbReference type="InterPro" id="IPR017441">
    <property type="entry name" value="Protein_kinase_ATP_BS"/>
</dbReference>
<dbReference type="OrthoDB" id="354678at2759"/>
<comment type="caution">
    <text evidence="6">The sequence shown here is derived from an EMBL/GenBank/DDBJ whole genome shotgun (WGS) entry which is preliminary data.</text>
</comment>
<feature type="region of interest" description="Disordered" evidence="4">
    <location>
        <begin position="873"/>
        <end position="894"/>
    </location>
</feature>
<feature type="compositionally biased region" description="Acidic residues" evidence="4">
    <location>
        <begin position="198"/>
        <end position="210"/>
    </location>
</feature>
<feature type="compositionally biased region" description="Basic and acidic residues" evidence="4">
    <location>
        <begin position="1217"/>
        <end position="1236"/>
    </location>
</feature>
<dbReference type="SMART" id="SM00220">
    <property type="entry name" value="S_TKc"/>
    <property type="match status" value="1"/>
</dbReference>
<feature type="compositionally biased region" description="Basic and acidic residues" evidence="4">
    <location>
        <begin position="1019"/>
        <end position="1059"/>
    </location>
</feature>
<proteinExistence type="predicted"/>
<feature type="compositionally biased region" description="Basic and acidic residues" evidence="4">
    <location>
        <begin position="686"/>
        <end position="703"/>
    </location>
</feature>
<organism evidence="6 7">
    <name type="scientific">Cystoisospora suis</name>
    <dbReference type="NCBI Taxonomy" id="483139"/>
    <lineage>
        <taxon>Eukaryota</taxon>
        <taxon>Sar</taxon>
        <taxon>Alveolata</taxon>
        <taxon>Apicomplexa</taxon>
        <taxon>Conoidasida</taxon>
        <taxon>Coccidia</taxon>
        <taxon>Eucoccidiorida</taxon>
        <taxon>Eimeriorina</taxon>
        <taxon>Sarcocystidae</taxon>
        <taxon>Cystoisospora</taxon>
    </lineage>
</organism>
<feature type="compositionally biased region" description="Polar residues" evidence="4">
    <location>
        <begin position="269"/>
        <end position="282"/>
    </location>
</feature>
<feature type="region of interest" description="Disordered" evidence="4">
    <location>
        <begin position="1212"/>
        <end position="1236"/>
    </location>
</feature>
<dbReference type="PROSITE" id="PS50011">
    <property type="entry name" value="PROTEIN_KINASE_DOM"/>
    <property type="match status" value="1"/>
</dbReference>
<dbReference type="RefSeq" id="XP_067918229.1">
    <property type="nucleotide sequence ID" value="XM_068069795.1"/>
</dbReference>
<dbReference type="SUPFAM" id="SSF56112">
    <property type="entry name" value="Protein kinase-like (PK-like)"/>
    <property type="match status" value="1"/>
</dbReference>
<feature type="region of interest" description="Disordered" evidence="4">
    <location>
        <begin position="198"/>
        <end position="246"/>
    </location>
</feature>
<dbReference type="PROSITE" id="PS00108">
    <property type="entry name" value="PROTEIN_KINASE_ST"/>
    <property type="match status" value="1"/>
</dbReference>
<accession>A0A2C6K246</accession>
<dbReference type="InterPro" id="IPR000719">
    <property type="entry name" value="Prot_kinase_dom"/>
</dbReference>
<dbReference type="GO" id="GO:0005737">
    <property type="term" value="C:cytoplasm"/>
    <property type="evidence" value="ECO:0007669"/>
    <property type="project" value="TreeGrafter"/>
</dbReference>
<evidence type="ECO:0000313" key="7">
    <source>
        <dbReference type="Proteomes" id="UP000221165"/>
    </source>
</evidence>
<dbReference type="GO" id="GO:0005524">
    <property type="term" value="F:ATP binding"/>
    <property type="evidence" value="ECO:0007669"/>
    <property type="project" value="UniProtKB-UniRule"/>
</dbReference>
<evidence type="ECO:0000256" key="2">
    <source>
        <dbReference type="ARBA" id="ARBA00022840"/>
    </source>
</evidence>
<evidence type="ECO:0000313" key="6">
    <source>
        <dbReference type="EMBL" id="PHJ16500.1"/>
    </source>
</evidence>
<keyword evidence="2 3" id="KW-0067">ATP-binding</keyword>
<name>A0A2C6K246_9APIC</name>
<dbReference type="InterPro" id="IPR011009">
    <property type="entry name" value="Kinase-like_dom_sf"/>
</dbReference>
<protein>
    <submittedName>
        <fullName evidence="6">Cmgc mapk mek kinase-related (Incomplete catalytic triad)</fullName>
    </submittedName>
</protein>
<dbReference type="PROSITE" id="PS00107">
    <property type="entry name" value="PROTEIN_KINASE_ATP"/>
    <property type="match status" value="1"/>
</dbReference>
<keyword evidence="6" id="KW-0418">Kinase</keyword>
<feature type="domain" description="Protein kinase" evidence="5">
    <location>
        <begin position="27"/>
        <end position="642"/>
    </location>
</feature>
<dbReference type="GeneID" id="94433006"/>
<feature type="region of interest" description="Disordered" evidence="4">
    <location>
        <begin position="266"/>
        <end position="288"/>
    </location>
</feature>
<dbReference type="Gene3D" id="1.10.510.10">
    <property type="entry name" value="Transferase(Phosphotransferase) domain 1"/>
    <property type="match status" value="2"/>
</dbReference>
<dbReference type="InterPro" id="IPR008271">
    <property type="entry name" value="Ser/Thr_kinase_AS"/>
</dbReference>
<evidence type="ECO:0000256" key="3">
    <source>
        <dbReference type="PROSITE-ProRule" id="PRU10141"/>
    </source>
</evidence>
<dbReference type="GO" id="GO:0004674">
    <property type="term" value="F:protein serine/threonine kinase activity"/>
    <property type="evidence" value="ECO:0007669"/>
    <property type="project" value="TreeGrafter"/>
</dbReference>
<feature type="compositionally biased region" description="Basic and acidic residues" evidence="4">
    <location>
        <begin position="447"/>
        <end position="460"/>
    </location>
</feature>
<feature type="region of interest" description="Disordered" evidence="4">
    <location>
        <begin position="153"/>
        <end position="186"/>
    </location>
</feature>
<dbReference type="PANTHER" id="PTHR44167">
    <property type="entry name" value="OVARIAN-SPECIFIC SERINE/THREONINE-PROTEIN KINASE LOK-RELATED"/>
    <property type="match status" value="1"/>
</dbReference>
<dbReference type="GO" id="GO:0005634">
    <property type="term" value="C:nucleus"/>
    <property type="evidence" value="ECO:0007669"/>
    <property type="project" value="TreeGrafter"/>
</dbReference>